<proteinExistence type="predicted"/>
<accession>A0ABV2AVD4</accession>
<protein>
    <submittedName>
        <fullName evidence="2">Uncharacterized protein</fullName>
    </submittedName>
</protein>
<reference evidence="2 3" key="1">
    <citation type="journal article" date="2024" name="BMC Biol.">
        <title>Comparative genomics of Ascetosporea gives new insight into the evolutionary basis for animal parasitism in Rhizaria.</title>
        <authorList>
            <person name="Hiltunen Thoren M."/>
            <person name="Onut-Brannstrom I."/>
            <person name="Alfjorden A."/>
            <person name="Peckova H."/>
            <person name="Swords F."/>
            <person name="Hooper C."/>
            <person name="Holzer A.S."/>
            <person name="Bass D."/>
            <person name="Burki F."/>
        </authorList>
    </citation>
    <scope>NUCLEOTIDE SEQUENCE [LARGE SCALE GENOMIC DNA]</scope>
    <source>
        <strain evidence="2">20-A016</strain>
    </source>
</reference>
<evidence type="ECO:0000313" key="3">
    <source>
        <dbReference type="Proteomes" id="UP001439008"/>
    </source>
</evidence>
<gene>
    <name evidence="2" type="ORF">MHBO_005221</name>
</gene>
<feature type="compositionally biased region" description="Polar residues" evidence="1">
    <location>
        <begin position="49"/>
        <end position="72"/>
    </location>
</feature>
<evidence type="ECO:0000256" key="1">
    <source>
        <dbReference type="SAM" id="MobiDB-lite"/>
    </source>
</evidence>
<feature type="compositionally biased region" description="Basic and acidic residues" evidence="1">
    <location>
        <begin position="28"/>
        <end position="40"/>
    </location>
</feature>
<name>A0ABV2AVD4_9EUKA</name>
<dbReference type="Proteomes" id="UP001439008">
    <property type="component" value="Unassembled WGS sequence"/>
</dbReference>
<feature type="region of interest" description="Disordered" evidence="1">
    <location>
        <begin position="16"/>
        <end position="72"/>
    </location>
</feature>
<keyword evidence="3" id="KW-1185">Reference proteome</keyword>
<organism evidence="2 3">
    <name type="scientific">Bonamia ostreae</name>
    <dbReference type="NCBI Taxonomy" id="126728"/>
    <lineage>
        <taxon>Eukaryota</taxon>
        <taxon>Sar</taxon>
        <taxon>Rhizaria</taxon>
        <taxon>Endomyxa</taxon>
        <taxon>Ascetosporea</taxon>
        <taxon>Haplosporida</taxon>
        <taxon>Bonamia</taxon>
    </lineage>
</organism>
<comment type="caution">
    <text evidence="2">The sequence shown here is derived from an EMBL/GenBank/DDBJ whole genome shotgun (WGS) entry which is preliminary data.</text>
</comment>
<dbReference type="EMBL" id="JBDODL010007210">
    <property type="protein sequence ID" value="MES1923616.1"/>
    <property type="molecule type" value="Genomic_DNA"/>
</dbReference>
<sequence length="72" mass="8105">MNKVKGARRAIRVEFREDSLGVRGQTQQREEMRTPQDHPHRNTKRSTMKILTSSTPTPMTAPNAGNSGRLTS</sequence>
<evidence type="ECO:0000313" key="2">
    <source>
        <dbReference type="EMBL" id="MES1923616.1"/>
    </source>
</evidence>